<feature type="transmembrane region" description="Helical" evidence="1">
    <location>
        <begin position="7"/>
        <end position="24"/>
    </location>
</feature>
<dbReference type="RefSeq" id="WP_379480483.1">
    <property type="nucleotide sequence ID" value="NZ_JBHLTL010000004.1"/>
</dbReference>
<keyword evidence="3" id="KW-1185">Reference proteome</keyword>
<name>A0ABV6PHC9_9SPHN</name>
<comment type="caution">
    <text evidence="2">The sequence shown here is derived from an EMBL/GenBank/DDBJ whole genome shotgun (WGS) entry which is preliminary data.</text>
</comment>
<keyword evidence="1" id="KW-1133">Transmembrane helix</keyword>
<organism evidence="2 3">
    <name type="scientific">Novosphingobium aquiterrae</name>
    <dbReference type="NCBI Taxonomy" id="624388"/>
    <lineage>
        <taxon>Bacteria</taxon>
        <taxon>Pseudomonadati</taxon>
        <taxon>Pseudomonadota</taxon>
        <taxon>Alphaproteobacteria</taxon>
        <taxon>Sphingomonadales</taxon>
        <taxon>Sphingomonadaceae</taxon>
        <taxon>Novosphingobium</taxon>
    </lineage>
</organism>
<gene>
    <name evidence="2" type="ORF">ACFFF7_06035</name>
</gene>
<feature type="transmembrane region" description="Helical" evidence="1">
    <location>
        <begin position="106"/>
        <end position="122"/>
    </location>
</feature>
<evidence type="ECO:0000256" key="1">
    <source>
        <dbReference type="SAM" id="Phobius"/>
    </source>
</evidence>
<sequence>MAALRYWAGIFALGFALGVIRTLWLTPLLGAPLAVTCELPIMLSASWLWARHLVARHHVAAGAPAIAMGVRAFVLLMIAEFVLGAVGFGQSPADWFASFAQPEGKIGLAGQMAYACLPFFAARTRR</sequence>
<keyword evidence="1" id="KW-0812">Transmembrane</keyword>
<evidence type="ECO:0000313" key="2">
    <source>
        <dbReference type="EMBL" id="MFC0588969.1"/>
    </source>
</evidence>
<evidence type="ECO:0000313" key="3">
    <source>
        <dbReference type="Proteomes" id="UP001589943"/>
    </source>
</evidence>
<dbReference type="Proteomes" id="UP001589943">
    <property type="component" value="Unassembled WGS sequence"/>
</dbReference>
<evidence type="ECO:0008006" key="4">
    <source>
        <dbReference type="Google" id="ProtNLM"/>
    </source>
</evidence>
<dbReference type="EMBL" id="JBHLTL010000004">
    <property type="protein sequence ID" value="MFC0588969.1"/>
    <property type="molecule type" value="Genomic_DNA"/>
</dbReference>
<proteinExistence type="predicted"/>
<protein>
    <recommendedName>
        <fullName evidence="4">DUF4345 domain-containing protein</fullName>
    </recommendedName>
</protein>
<feature type="transmembrane region" description="Helical" evidence="1">
    <location>
        <begin position="62"/>
        <end position="86"/>
    </location>
</feature>
<accession>A0ABV6PHC9</accession>
<feature type="transmembrane region" description="Helical" evidence="1">
    <location>
        <begin position="30"/>
        <end position="50"/>
    </location>
</feature>
<keyword evidence="1" id="KW-0472">Membrane</keyword>
<reference evidence="2 3" key="1">
    <citation type="submission" date="2024-09" db="EMBL/GenBank/DDBJ databases">
        <authorList>
            <person name="Sun Q."/>
            <person name="Mori K."/>
        </authorList>
    </citation>
    <scope>NUCLEOTIDE SEQUENCE [LARGE SCALE GENOMIC DNA]</scope>
    <source>
        <strain evidence="2 3">NCAIM B.02537</strain>
    </source>
</reference>